<dbReference type="PANTHER" id="PTHR13080:SF13">
    <property type="entry name" value="ATP SYNTHASE SUBUNIT F, MITOCHONDRIAL"/>
    <property type="match status" value="1"/>
</dbReference>
<evidence type="ECO:0000256" key="8">
    <source>
        <dbReference type="ARBA" id="ARBA00023136"/>
    </source>
</evidence>
<evidence type="ECO:0000256" key="6">
    <source>
        <dbReference type="ARBA" id="ARBA00023065"/>
    </source>
</evidence>
<dbReference type="GO" id="GO:0045259">
    <property type="term" value="C:proton-transporting ATP synthase complex"/>
    <property type="evidence" value="ECO:0007669"/>
    <property type="project" value="UniProtKB-KW"/>
</dbReference>
<reference evidence="12 13" key="1">
    <citation type="submission" date="2020-10" db="EMBL/GenBank/DDBJ databases">
        <title>Pygocentrus nattereri (red-bellied piranha) genome, fPygNat1, primary haplotype.</title>
        <authorList>
            <person name="Myers G."/>
            <person name="Meyer A."/>
            <person name="Karagic N."/>
            <person name="Pippel M."/>
            <person name="Winkler S."/>
            <person name="Tracey A."/>
            <person name="Wood J."/>
            <person name="Formenti G."/>
            <person name="Howe K."/>
            <person name="Fedrigo O."/>
            <person name="Jarvis E.D."/>
        </authorList>
    </citation>
    <scope>NUCLEOTIDE SEQUENCE [LARGE SCALE GENOMIC DNA]</scope>
</reference>
<proteinExistence type="inferred from homology"/>
<dbReference type="AlphaFoldDB" id="A0A3B4EHX4"/>
<keyword evidence="3" id="KW-0813">Transport</keyword>
<reference evidence="12" key="3">
    <citation type="submission" date="2025-09" db="UniProtKB">
        <authorList>
            <consortium name="Ensembl"/>
        </authorList>
    </citation>
    <scope>IDENTIFICATION</scope>
</reference>
<dbReference type="GeneTree" id="ENSGT00940000167489"/>
<protein>
    <recommendedName>
        <fullName evidence="14">ATP synthase subunit f, mitochondrial</fullName>
    </recommendedName>
</protein>
<name>A0A3B4EHX4_PYGNA</name>
<dbReference type="InterPro" id="IPR019344">
    <property type="entry name" value="F1F0-ATPsyn_F_prd"/>
</dbReference>
<dbReference type="GO" id="GO:0046933">
    <property type="term" value="F:proton-transporting ATP synthase activity, rotational mechanism"/>
    <property type="evidence" value="ECO:0007669"/>
    <property type="project" value="TreeGrafter"/>
</dbReference>
<keyword evidence="4" id="KW-0138">CF(0)</keyword>
<keyword evidence="7" id="KW-0496">Mitochondrion</keyword>
<dbReference type="PANTHER" id="PTHR13080">
    <property type="entry name" value="ATP SYNTHASE F CHAIN, MITOCHONDRIAL-RELATED"/>
    <property type="match status" value="1"/>
</dbReference>
<dbReference type="Ensembl" id="ENSPNAT00000030038.2">
    <property type="protein sequence ID" value="ENSPNAP00000036097.2"/>
    <property type="gene ID" value="ENSPNAG00000005345.2"/>
</dbReference>
<evidence type="ECO:0000256" key="10">
    <source>
        <dbReference type="SAM" id="MobiDB-lite"/>
    </source>
</evidence>
<comment type="subcellular location">
    <subcellularLocation>
        <location evidence="1">Mitochondrion membrane</location>
    </subcellularLocation>
</comment>
<accession>A0A3B4EHX4</accession>
<reference evidence="12" key="2">
    <citation type="submission" date="2025-08" db="UniProtKB">
        <authorList>
            <consortium name="Ensembl"/>
        </authorList>
    </citation>
    <scope>IDENTIFICATION</scope>
</reference>
<keyword evidence="11" id="KW-1133">Transmembrane helix</keyword>
<keyword evidence="5" id="KW-0375">Hydrogen ion transport</keyword>
<evidence type="ECO:0000313" key="12">
    <source>
        <dbReference type="Ensembl" id="ENSPNAP00000036097.2"/>
    </source>
</evidence>
<dbReference type="Proteomes" id="UP001501920">
    <property type="component" value="Chromosome 13"/>
</dbReference>
<organism evidence="12 13">
    <name type="scientific">Pygocentrus nattereri</name>
    <name type="common">Red-bellied piranha</name>
    <dbReference type="NCBI Taxonomy" id="42514"/>
    <lineage>
        <taxon>Eukaryota</taxon>
        <taxon>Metazoa</taxon>
        <taxon>Chordata</taxon>
        <taxon>Craniata</taxon>
        <taxon>Vertebrata</taxon>
        <taxon>Euteleostomi</taxon>
        <taxon>Actinopterygii</taxon>
        <taxon>Neopterygii</taxon>
        <taxon>Teleostei</taxon>
        <taxon>Ostariophysi</taxon>
        <taxon>Characiformes</taxon>
        <taxon>Characoidei</taxon>
        <taxon>Pygocentrus</taxon>
    </lineage>
</organism>
<dbReference type="GO" id="GO:0042776">
    <property type="term" value="P:proton motive force-driven mitochondrial ATP synthesis"/>
    <property type="evidence" value="ECO:0007669"/>
    <property type="project" value="TreeGrafter"/>
</dbReference>
<evidence type="ECO:0000256" key="4">
    <source>
        <dbReference type="ARBA" id="ARBA00022547"/>
    </source>
</evidence>
<feature type="compositionally biased region" description="Polar residues" evidence="10">
    <location>
        <begin position="28"/>
        <end position="47"/>
    </location>
</feature>
<keyword evidence="13" id="KW-1185">Reference proteome</keyword>
<evidence type="ECO:0000256" key="7">
    <source>
        <dbReference type="ARBA" id="ARBA00023128"/>
    </source>
</evidence>
<feature type="transmembrane region" description="Helical" evidence="11">
    <location>
        <begin position="432"/>
        <end position="451"/>
    </location>
</feature>
<evidence type="ECO:0000256" key="3">
    <source>
        <dbReference type="ARBA" id="ARBA00022448"/>
    </source>
</evidence>
<dbReference type="GO" id="GO:0031966">
    <property type="term" value="C:mitochondrial membrane"/>
    <property type="evidence" value="ECO:0007669"/>
    <property type="project" value="UniProtKB-SubCell"/>
</dbReference>
<feature type="region of interest" description="Disordered" evidence="10">
    <location>
        <begin position="19"/>
        <end position="56"/>
    </location>
</feature>
<comment type="similarity">
    <text evidence="2">Belongs to the ATPase F chain family.</text>
</comment>
<evidence type="ECO:0000313" key="13">
    <source>
        <dbReference type="Proteomes" id="UP001501920"/>
    </source>
</evidence>
<sequence length="498" mass="55481">MSLEPCPYCGKPFKRLKSHLPHCKMSPGSKTTKNNKAPAESLTTSPKDTPPKEKKSKVNVFDKKLNDSSFQTISKISAKPKVSMTAEKVNMDELTVTKALTSERRNPATVKPKIKWLAKREQEMAKQAILLTPKGSKLISDSLQEKDNCLVETSQCQVKGALQTEGQNQKMLTGAKLTTLVTTKKFTAPDVLHVTWTTGSQAERSMPKCKAKGNILEEIQITPKALTKDHASTPTVKERADFSFFQTKTCVWDHFKHGLYARRSGIMSLLHPTAETHEASISNCKNTTVFLHKAHIENNQNSVTKASSAPLLASAQTSVKRPAEDLLTLVLESKTVVKRTPEMAAGYDGALFSPFRNPEISSNEDLWAKCESTRSRPQSQGPVTEQRLGDVRLGELAAWLGARTPKSPREAMTMLSRGWQWYYRKYIDVQKGGIGGITMLIAGYCVLSYIWSYPHLNRNNSSVYTSDLSRIPLFILWITQSIHPSIHFLSRFSVRVAG</sequence>
<evidence type="ECO:0000256" key="9">
    <source>
        <dbReference type="ARBA" id="ARBA00023310"/>
    </source>
</evidence>
<keyword evidence="9" id="KW-0066">ATP synthesis</keyword>
<evidence type="ECO:0000256" key="1">
    <source>
        <dbReference type="ARBA" id="ARBA00004325"/>
    </source>
</evidence>
<evidence type="ECO:0000256" key="5">
    <source>
        <dbReference type="ARBA" id="ARBA00022781"/>
    </source>
</evidence>
<dbReference type="Pfam" id="PF10206">
    <property type="entry name" value="WRW"/>
    <property type="match status" value="1"/>
</dbReference>
<keyword evidence="6" id="KW-0406">Ion transport</keyword>
<keyword evidence="11" id="KW-0812">Transmembrane</keyword>
<keyword evidence="8 11" id="KW-0472">Membrane</keyword>
<evidence type="ECO:0008006" key="14">
    <source>
        <dbReference type="Google" id="ProtNLM"/>
    </source>
</evidence>
<dbReference type="OrthoDB" id="8921675at2759"/>
<evidence type="ECO:0000256" key="2">
    <source>
        <dbReference type="ARBA" id="ARBA00005895"/>
    </source>
</evidence>
<evidence type="ECO:0000256" key="11">
    <source>
        <dbReference type="SAM" id="Phobius"/>
    </source>
</evidence>